<keyword evidence="4" id="KW-0456">Lyase</keyword>
<dbReference type="PRINTS" id="PR00150">
    <property type="entry name" value="PEPCARBXLASE"/>
</dbReference>
<dbReference type="Proteomes" id="UP001403385">
    <property type="component" value="Unassembled WGS sequence"/>
</dbReference>
<dbReference type="SUPFAM" id="SSF51621">
    <property type="entry name" value="Phosphoenolpyruvate/pyruvate domain"/>
    <property type="match status" value="1"/>
</dbReference>
<keyword evidence="5" id="KW-1185">Reference proteome</keyword>
<comment type="function">
    <text evidence="1">Forms oxaloacetate, a four-carbon dicarboxylic acid source for the tricarboxylic acid cycle.</text>
</comment>
<dbReference type="InterPro" id="IPR021135">
    <property type="entry name" value="PEP_COase"/>
</dbReference>
<dbReference type="InterPro" id="IPR033129">
    <property type="entry name" value="PEPCASE_His_AS"/>
</dbReference>
<dbReference type="PROSITE" id="PS00393">
    <property type="entry name" value="PEPCASE_2"/>
    <property type="match status" value="1"/>
</dbReference>
<dbReference type="GO" id="GO:0006099">
    <property type="term" value="P:tricarboxylic acid cycle"/>
    <property type="evidence" value="ECO:0007669"/>
    <property type="project" value="InterPro"/>
</dbReference>
<dbReference type="Pfam" id="PF00311">
    <property type="entry name" value="PEPcase"/>
    <property type="match status" value="1"/>
</dbReference>
<evidence type="ECO:0000313" key="4">
    <source>
        <dbReference type="EMBL" id="MEN7549535.1"/>
    </source>
</evidence>
<accession>A0AAW9S2T6</accession>
<dbReference type="AlphaFoldDB" id="A0AAW9S2T6"/>
<dbReference type="PANTHER" id="PTHR30523">
    <property type="entry name" value="PHOSPHOENOLPYRUVATE CARBOXYLASE"/>
    <property type="match status" value="1"/>
</dbReference>
<reference evidence="4 5" key="1">
    <citation type="submission" date="2024-04" db="EMBL/GenBank/DDBJ databases">
        <title>Novel genus in family Flammeovirgaceae.</title>
        <authorList>
            <person name="Nguyen T.H."/>
            <person name="Vuong T.Q."/>
            <person name="Le H."/>
            <person name="Kim S.-G."/>
        </authorList>
    </citation>
    <scope>NUCLEOTIDE SEQUENCE [LARGE SCALE GENOMIC DNA]</scope>
    <source>
        <strain evidence="4 5">JCM 23209</strain>
    </source>
</reference>
<dbReference type="InterPro" id="IPR015813">
    <property type="entry name" value="Pyrv/PenolPyrv_kinase-like_dom"/>
</dbReference>
<organism evidence="4 5">
    <name type="scientific">Rapidithrix thailandica</name>
    <dbReference type="NCBI Taxonomy" id="413964"/>
    <lineage>
        <taxon>Bacteria</taxon>
        <taxon>Pseudomonadati</taxon>
        <taxon>Bacteroidota</taxon>
        <taxon>Cytophagia</taxon>
        <taxon>Cytophagales</taxon>
        <taxon>Flammeovirgaceae</taxon>
        <taxon>Rapidithrix</taxon>
    </lineage>
</organism>
<protein>
    <recommendedName>
        <fullName evidence="2">Phosphoenolpyruvate carboxylase</fullName>
    </recommendedName>
</protein>
<evidence type="ECO:0000313" key="5">
    <source>
        <dbReference type="Proteomes" id="UP001403385"/>
    </source>
</evidence>
<comment type="caution">
    <text evidence="4">The sequence shown here is derived from an EMBL/GenBank/DDBJ whole genome shotgun (WGS) entry which is preliminary data.</text>
</comment>
<gene>
    <name evidence="4" type="ORF">AAG747_16550</name>
</gene>
<dbReference type="GO" id="GO:0008964">
    <property type="term" value="F:phosphoenolpyruvate carboxylase activity"/>
    <property type="evidence" value="ECO:0007669"/>
    <property type="project" value="InterPro"/>
</dbReference>
<dbReference type="Gene3D" id="1.20.1440.90">
    <property type="entry name" value="Phosphoenolpyruvate/pyruvate domain"/>
    <property type="match status" value="1"/>
</dbReference>
<dbReference type="EMBL" id="JBDKWZ010000009">
    <property type="protein sequence ID" value="MEN7549535.1"/>
    <property type="molecule type" value="Genomic_DNA"/>
</dbReference>
<dbReference type="GO" id="GO:0005829">
    <property type="term" value="C:cytosol"/>
    <property type="evidence" value="ECO:0007669"/>
    <property type="project" value="TreeGrafter"/>
</dbReference>
<evidence type="ECO:0000256" key="1">
    <source>
        <dbReference type="ARBA" id="ARBA00003670"/>
    </source>
</evidence>
<dbReference type="PANTHER" id="PTHR30523:SF32">
    <property type="entry name" value="PHOSPHOENOLPYRUVATE CARBOXYLASE"/>
    <property type="match status" value="1"/>
</dbReference>
<dbReference type="RefSeq" id="WP_346822314.1">
    <property type="nucleotide sequence ID" value="NZ_JBDKWZ010000009.1"/>
</dbReference>
<feature type="active site" evidence="3">
    <location>
        <position position="583"/>
    </location>
</feature>
<name>A0AAW9S2T6_9BACT</name>
<proteinExistence type="predicted"/>
<evidence type="ECO:0000256" key="3">
    <source>
        <dbReference type="PROSITE-ProRule" id="PRU10112"/>
    </source>
</evidence>
<evidence type="ECO:0000256" key="2">
    <source>
        <dbReference type="ARBA" id="ARBA00022419"/>
    </source>
</evidence>
<sequence length="925" mass="106542">MNVLEITKKELGKPYHDLEFLLNCLKEVLIENGEDDLAEFIPWINNRVNFSPKFYTEEHVQLYSIAFQLLNMVEENGAVQNRRRIENDNSLSSIGGLWAESLKSLKEQGITEDQIVDSLSDIRVEPVLTAHPTEAKRSTVLEHHRMLYLLLVKRENKMYTDIEQKETEREIKLVLDRLWRTGEIYLEKPDLASELRNVLHYMTNVFPEVIPLLDRRLVQAWEDQGLDPKKIRDAEVLPKIRFGNWVGGDRDGHPLVTSDVTRQTLETLRMNAFVIVRRQLVKLIKLLSFSASIEDTTSEMRDRTHRMLETLHEEGNEAMHRNEGEVFRQFVNLMLTMLPLDVKRGHAVELKELPGRYIIARELVDDLKILQRALIQYGAENIAYSDIHEAIRIIETFGFHLAHLDVRQNSAFHDQAIAQIMKAAALDGDAFLGWNEKQRLHFLNEELKSPRPFIPRNMLRDLEHNANAAISCYQVLANHAELYGTFGLGGLIVSMTRETSDLLAVYLLAREAGLIENTPEGLVSKLPVVPLFETIEDLQKSPKIINEFLDHPFTQRSLEYQRKINGEKMPVQMVMVGYSDSNKDGGILASQWHLYHAQSELAEIGRKKGVKLRFFHGKGGSISRGAGPVRWFLKTLPHSSVNGDIRQTEQGETISQKYANKLNAAYNMELFVAGTAGSSILHKYTEKKKNNFDQTLKYLAEESRKHYMNLLHDPHFIDFFREATPIDAIEESKIGSRPSRRSGKKSLSDLRAIPWVFSWNQSRFNLTSWYGVGSTLENFQKEKPKEFEKFKKGIMKDSLLTYVFTNVDTSLAATDEEIMKQYASLVTDPKVREHIFGLIQDELAKTRKMIDILFELPFNDRRRQHHYSNVLRAEALNDLHKNQVALLKKWRKLKKHNADSEETKKITMRLLLTINGIASALRNTG</sequence>
<dbReference type="GO" id="GO:0015977">
    <property type="term" value="P:carbon fixation"/>
    <property type="evidence" value="ECO:0007669"/>
    <property type="project" value="InterPro"/>
</dbReference>